<keyword evidence="3" id="KW-0804">Transcription</keyword>
<dbReference type="SUPFAM" id="SSF51206">
    <property type="entry name" value="cAMP-binding domain-like"/>
    <property type="match status" value="1"/>
</dbReference>
<dbReference type="SMART" id="SM00100">
    <property type="entry name" value="cNMP"/>
    <property type="match status" value="1"/>
</dbReference>
<dbReference type="InterPro" id="IPR000595">
    <property type="entry name" value="cNMP-bd_dom"/>
</dbReference>
<feature type="domain" description="HTH crp-type" evidence="5">
    <location>
        <begin position="152"/>
        <end position="226"/>
    </location>
</feature>
<dbReference type="EMBL" id="EQ999534">
    <property type="protein sequence ID" value="EEZ29208.1"/>
    <property type="molecule type" value="Genomic_DNA"/>
</dbReference>
<name>A0A0E1WWQ4_9HYPH</name>
<dbReference type="HOGENOM" id="CLU_075053_0_0_5"/>
<sequence length="252" mass="28577">MGISSEDNVLHNIFENQPINSAFNTDDLGTLKSLPVSLKHYPPHTIVSRQGDWTNSILIINSGWSCIYRDLPEGDRQILDFPMKGDFLGFRAGLGFNYYTLFAITDLSVVEISLDILAEKMRKSPPLAMTFMELTARQRTILLEHLINLGRRTSLARIAHLMLELGFRTKANGTGDAHGFYCPLTQGELADALGLTPIHINRMLRELREDNLLVFKNNEVRFLNRPALMQVCSFDENYLSANIFTNIHLIPR</sequence>
<dbReference type="Pfam" id="PF13545">
    <property type="entry name" value="HTH_Crp_2"/>
    <property type="match status" value="1"/>
</dbReference>
<dbReference type="SUPFAM" id="SSF46785">
    <property type="entry name" value="Winged helix' DNA-binding domain"/>
    <property type="match status" value="1"/>
</dbReference>
<reference evidence="6" key="1">
    <citation type="submission" date="2009-01" db="EMBL/GenBank/DDBJ databases">
        <title>The Genome Sequence of Brucella pinnipedialis M292/94/1.</title>
        <authorList>
            <consortium name="The Broad Institute Genome Sequencing Platform"/>
            <person name="Ward D."/>
            <person name="Young S.K."/>
            <person name="Kodira C.D."/>
            <person name="Zeng Q."/>
            <person name="Koehrsen M."/>
            <person name="Alvarado L."/>
            <person name="Berlin A."/>
            <person name="Borenstein D."/>
            <person name="Chen Z."/>
            <person name="Engels R."/>
            <person name="Freedman E."/>
            <person name="Gellesch M."/>
            <person name="Goldberg J."/>
            <person name="Griggs A."/>
            <person name="Gujja S."/>
            <person name="Heiman D."/>
            <person name="Hepburn T."/>
            <person name="Howarth C."/>
            <person name="Jen D."/>
            <person name="Larson L."/>
            <person name="Lewis B."/>
            <person name="Mehta T."/>
            <person name="Park D."/>
            <person name="Pearson M."/>
            <person name="Roberts A."/>
            <person name="Saif S."/>
            <person name="Shea T."/>
            <person name="Shenoy N."/>
            <person name="Sisk P."/>
            <person name="Stolte C."/>
            <person name="Sykes S."/>
            <person name="Walk T."/>
            <person name="White J."/>
            <person name="Yandava C."/>
            <person name="Whatmore A.M."/>
            <person name="Perrett L.L."/>
            <person name="O'Callaghan D."/>
            <person name="Nusbaum C."/>
            <person name="Galagan J."/>
            <person name="Birren B."/>
        </authorList>
    </citation>
    <scope>NUCLEOTIDE SEQUENCE [LARGE SCALE GENOMIC DNA]</scope>
    <source>
        <strain evidence="6">M292/94/1</strain>
    </source>
</reference>
<dbReference type="GO" id="GO:0003677">
    <property type="term" value="F:DNA binding"/>
    <property type="evidence" value="ECO:0007669"/>
    <property type="project" value="UniProtKB-KW"/>
</dbReference>
<keyword evidence="1" id="KW-0805">Transcription regulation</keyword>
<dbReference type="Proteomes" id="UP000004659">
    <property type="component" value="Unassembled WGS sequence"/>
</dbReference>
<dbReference type="InterPro" id="IPR014710">
    <property type="entry name" value="RmlC-like_jellyroll"/>
</dbReference>
<gene>
    <name evidence="6" type="ORF">BALG_02561</name>
</gene>
<proteinExistence type="predicted"/>
<evidence type="ECO:0000256" key="2">
    <source>
        <dbReference type="ARBA" id="ARBA00023125"/>
    </source>
</evidence>
<dbReference type="Pfam" id="PF00027">
    <property type="entry name" value="cNMP_binding"/>
    <property type="match status" value="1"/>
</dbReference>
<evidence type="ECO:0000259" key="4">
    <source>
        <dbReference type="PROSITE" id="PS50042"/>
    </source>
</evidence>
<dbReference type="Gene3D" id="2.60.120.10">
    <property type="entry name" value="Jelly Rolls"/>
    <property type="match status" value="1"/>
</dbReference>
<dbReference type="CDD" id="cd00038">
    <property type="entry name" value="CAP_ED"/>
    <property type="match status" value="1"/>
</dbReference>
<organism evidence="6">
    <name type="scientific">Brucella pinnipedialis M292/94/1</name>
    <dbReference type="NCBI Taxonomy" id="520462"/>
    <lineage>
        <taxon>Bacteria</taxon>
        <taxon>Pseudomonadati</taxon>
        <taxon>Pseudomonadota</taxon>
        <taxon>Alphaproteobacteria</taxon>
        <taxon>Hyphomicrobiales</taxon>
        <taxon>Brucellaceae</taxon>
        <taxon>Brucella/Ochrobactrum group</taxon>
        <taxon>Brucella</taxon>
    </lineage>
</organism>
<accession>A0A0E1WWQ4</accession>
<keyword evidence="2" id="KW-0238">DNA-binding</keyword>
<evidence type="ECO:0000259" key="5">
    <source>
        <dbReference type="PROSITE" id="PS51063"/>
    </source>
</evidence>
<dbReference type="PROSITE" id="PS50042">
    <property type="entry name" value="CNMP_BINDING_3"/>
    <property type="match status" value="1"/>
</dbReference>
<dbReference type="InterPro" id="IPR018490">
    <property type="entry name" value="cNMP-bd_dom_sf"/>
</dbReference>
<dbReference type="AlphaFoldDB" id="A0A0E1WWQ4"/>
<dbReference type="RefSeq" id="WP_004685023.1">
    <property type="nucleotide sequence ID" value="NZ_EQ999534.1"/>
</dbReference>
<dbReference type="GeneID" id="55592104"/>
<dbReference type="PROSITE" id="PS51063">
    <property type="entry name" value="HTH_CRP_2"/>
    <property type="match status" value="1"/>
</dbReference>
<dbReference type="InterPro" id="IPR036390">
    <property type="entry name" value="WH_DNA-bd_sf"/>
</dbReference>
<evidence type="ECO:0000256" key="1">
    <source>
        <dbReference type="ARBA" id="ARBA00023015"/>
    </source>
</evidence>
<protein>
    <submittedName>
        <fullName evidence="6">Bme14</fullName>
    </submittedName>
</protein>
<dbReference type="GO" id="GO:0006355">
    <property type="term" value="P:regulation of DNA-templated transcription"/>
    <property type="evidence" value="ECO:0007669"/>
    <property type="project" value="InterPro"/>
</dbReference>
<feature type="domain" description="Cyclic nucleotide-binding" evidence="4">
    <location>
        <begin position="39"/>
        <end position="89"/>
    </location>
</feature>
<dbReference type="InterPro" id="IPR012318">
    <property type="entry name" value="HTH_CRP"/>
</dbReference>
<evidence type="ECO:0000313" key="6">
    <source>
        <dbReference type="EMBL" id="EEZ29208.1"/>
    </source>
</evidence>
<evidence type="ECO:0000256" key="3">
    <source>
        <dbReference type="ARBA" id="ARBA00023163"/>
    </source>
</evidence>